<reference evidence="5" key="1">
    <citation type="journal article" date="2019" name="Int. J. Syst. Evol. Microbiol.">
        <title>The Global Catalogue of Microorganisms (GCM) 10K type strain sequencing project: providing services to taxonomists for standard genome sequencing and annotation.</title>
        <authorList>
            <consortium name="The Broad Institute Genomics Platform"/>
            <consortium name="The Broad Institute Genome Sequencing Center for Infectious Disease"/>
            <person name="Wu L."/>
            <person name="Ma J."/>
        </authorList>
    </citation>
    <scope>NUCLEOTIDE SEQUENCE [LARGE SCALE GENOMIC DNA]</scope>
    <source>
        <strain evidence="5">JCM 15589</strain>
    </source>
</reference>
<dbReference type="RefSeq" id="WP_344250191.1">
    <property type="nucleotide sequence ID" value="NZ_BAAAPM010000009.1"/>
</dbReference>
<keyword evidence="2" id="KW-0812">Transmembrane</keyword>
<gene>
    <name evidence="4" type="ORF">GCM10009809_36440</name>
</gene>
<dbReference type="Pfam" id="PF00149">
    <property type="entry name" value="Metallophos"/>
    <property type="match status" value="1"/>
</dbReference>
<proteinExistence type="predicted"/>
<organism evidence="4 5">
    <name type="scientific">Isoptericola hypogeus</name>
    <dbReference type="NCBI Taxonomy" id="300179"/>
    <lineage>
        <taxon>Bacteria</taxon>
        <taxon>Bacillati</taxon>
        <taxon>Actinomycetota</taxon>
        <taxon>Actinomycetes</taxon>
        <taxon>Micrococcales</taxon>
        <taxon>Promicromonosporaceae</taxon>
        <taxon>Isoptericola</taxon>
    </lineage>
</organism>
<feature type="region of interest" description="Disordered" evidence="1">
    <location>
        <begin position="1"/>
        <end position="41"/>
    </location>
</feature>
<dbReference type="SUPFAM" id="SSF56300">
    <property type="entry name" value="Metallo-dependent phosphatases"/>
    <property type="match status" value="1"/>
</dbReference>
<evidence type="ECO:0000259" key="3">
    <source>
        <dbReference type="Pfam" id="PF00149"/>
    </source>
</evidence>
<evidence type="ECO:0000313" key="5">
    <source>
        <dbReference type="Proteomes" id="UP001501138"/>
    </source>
</evidence>
<evidence type="ECO:0000256" key="2">
    <source>
        <dbReference type="SAM" id="Phobius"/>
    </source>
</evidence>
<dbReference type="EMBL" id="BAAAPM010000009">
    <property type="protein sequence ID" value="GAA1738057.1"/>
    <property type="molecule type" value="Genomic_DNA"/>
</dbReference>
<sequence length="595" mass="60883">MTAHHPEHPDRPATEPATDPAVDPGAGQPGGTPARGRRTPPRWVRWTLAGVAAGLACLAFGVTSATAELGFGPHEATYDVDTDGLVVVDLGPLGTLEIDSPLPLGLGVDVTVKEIPADLSAVTAASTLDALGADLESYLQFFSSPDVAVRSVAWALAVDALRRTLLAMAALAVVGLAVRVLLGATRRRELAAVLGPRTWEITAGVAVVGLVMTTVASGGVVPASQGVPASPVFAGTALEGARITGRLAGVIDTYGGQLIGLYEENQAFYAAADASLVDSWNAFEIGQAVRDGTPAEADQAGPADGNPGTPPAPPSRTPSAEPEESVTMLVVSDLHCNTGMAPLIRTVAERSGAEIVLNAGDTTTNGTSVEKACVDAFAAAVPRGARMVVADGNHDSQVTSAQEAAHGQVILDGEVVEVAGVRILGDRDALETRVGSGTAVAREQTPEEQGAALAAAACEDGAVDLLLIHTPPVGLDAMESGCVPFQVSGHTHRRSGPEQVGQGIRYVSSSTAGAAPNQPTVGPLRGTAEMTLLRFDPQNRRVVDTQLVEVEPSGHATVHYRQPVPEVEPPAEDVLSSSGVAPRDDEDGPDASPAP</sequence>
<feature type="transmembrane region" description="Helical" evidence="2">
    <location>
        <begin position="164"/>
        <end position="182"/>
    </location>
</feature>
<keyword evidence="5" id="KW-1185">Reference proteome</keyword>
<evidence type="ECO:0000313" key="4">
    <source>
        <dbReference type="EMBL" id="GAA1738057.1"/>
    </source>
</evidence>
<protein>
    <submittedName>
        <fullName evidence="4">Metallophosphoesterase</fullName>
    </submittedName>
</protein>
<keyword evidence="2" id="KW-0472">Membrane</keyword>
<evidence type="ECO:0000256" key="1">
    <source>
        <dbReference type="SAM" id="MobiDB-lite"/>
    </source>
</evidence>
<feature type="region of interest" description="Disordered" evidence="1">
    <location>
        <begin position="292"/>
        <end position="324"/>
    </location>
</feature>
<feature type="transmembrane region" description="Helical" evidence="2">
    <location>
        <begin position="43"/>
        <end position="62"/>
    </location>
</feature>
<comment type="caution">
    <text evidence="4">The sequence shown here is derived from an EMBL/GenBank/DDBJ whole genome shotgun (WGS) entry which is preliminary data.</text>
</comment>
<feature type="domain" description="Calcineurin-like phosphoesterase" evidence="3">
    <location>
        <begin position="328"/>
        <end position="493"/>
    </location>
</feature>
<dbReference type="InterPro" id="IPR004843">
    <property type="entry name" value="Calcineurin-like_PHP"/>
</dbReference>
<feature type="compositionally biased region" description="Basic and acidic residues" evidence="1">
    <location>
        <begin position="1"/>
        <end position="13"/>
    </location>
</feature>
<accession>A0ABP4VX07</accession>
<feature type="region of interest" description="Disordered" evidence="1">
    <location>
        <begin position="553"/>
        <end position="595"/>
    </location>
</feature>
<dbReference type="Proteomes" id="UP001501138">
    <property type="component" value="Unassembled WGS sequence"/>
</dbReference>
<feature type="transmembrane region" description="Helical" evidence="2">
    <location>
        <begin position="203"/>
        <end position="221"/>
    </location>
</feature>
<keyword evidence="2" id="KW-1133">Transmembrane helix</keyword>
<dbReference type="Gene3D" id="3.60.21.10">
    <property type="match status" value="1"/>
</dbReference>
<name>A0ABP4VX07_9MICO</name>
<dbReference type="InterPro" id="IPR029052">
    <property type="entry name" value="Metallo-depent_PP-like"/>
</dbReference>